<dbReference type="Gene3D" id="2.40.50.140">
    <property type="entry name" value="Nucleic acid-binding proteins"/>
    <property type="match status" value="1"/>
</dbReference>
<evidence type="ECO:0000313" key="3">
    <source>
        <dbReference type="Proteomes" id="UP000537131"/>
    </source>
</evidence>
<reference evidence="2 3" key="2">
    <citation type="submission" date="2020-06" db="EMBL/GenBank/DDBJ databases">
        <title>Complete Genome Sequence of Clostridium muelleri sp. nov. P21T, an Acid-Alcohol Producing Acetogen Isolated from Old Hay.</title>
        <authorList>
            <person name="Duncan K.E."/>
            <person name="Tanner R.S."/>
        </authorList>
    </citation>
    <scope>NUCLEOTIDE SEQUENCE [LARGE SCALE GENOMIC DNA]</scope>
    <source>
        <strain evidence="2 3">P21</strain>
    </source>
</reference>
<name>A0A7Y0HPW5_9CLOT</name>
<dbReference type="SMART" id="SM00316">
    <property type="entry name" value="S1"/>
    <property type="match status" value="1"/>
</dbReference>
<comment type="caution">
    <text evidence="2">The sequence shown here is derived from an EMBL/GenBank/DDBJ whole genome shotgun (WGS) entry which is preliminary data.</text>
</comment>
<protein>
    <recommendedName>
        <fullName evidence="1">S1 motif domain-containing protein</fullName>
    </recommendedName>
</protein>
<dbReference type="AlphaFoldDB" id="A0A7Y0HPW5"/>
<evidence type="ECO:0000259" key="1">
    <source>
        <dbReference type="PROSITE" id="PS50126"/>
    </source>
</evidence>
<dbReference type="SUPFAM" id="SSF50249">
    <property type="entry name" value="Nucleic acid-binding proteins"/>
    <property type="match status" value="1"/>
</dbReference>
<sequence>MKRRTTVKDIYIGKPDARDEINFEGYENFIKSFVMPPNFDFNGLLKGNKCFVRGYKGTGKTALLYFLDTKIKEEDQAACSSYIFFKGEYGSVQRQQLDNISKKIVSSMIIQNEDLINEQDFEYIWRWILYRRIIEDNEENNCGIFMEDDHWRKFKHIISLILPEKTANKLLSIPRKIKIGLGYSVDALGKSTITPEVLLDFDEKNNIKEYSLFIKLIDDATEELLLLKRSDIPYYIFVDELEAFYAEKAILKRDLRMLRDLIITTKFINNIFVNSSFSNTKIICSIRTEILNSISRFIPAKEINKVTSGFECPLIWDYNNTNSYSHPIFEIWLKRIEMSEKKNGVNYKSKEEIYKNWFEEEIDGVPVVNYILNYSWSKPRDIVRFLDAAKNSLHSNSTSYTQAVFDASLKEYSRKSLEEVEEELNALYSPEEKEIILSCLRGFKPRFTYNELKDRISRYFENTILQVELVNILKDLYRIGIIGNYSVSSKTYRWQHKGSDGIVLDDDWSIEVHRALQKELSLYSKYGKSQKYFDNVQHLFKEGDIVKVGVVKIVPGFLIVTFEADSIVYRGSIHISQLADYYIDDIFLFAAIGDTFIAKILNYDPNHAKWNLTLKGID</sequence>
<dbReference type="PROSITE" id="PS50126">
    <property type="entry name" value="S1"/>
    <property type="match status" value="1"/>
</dbReference>
<gene>
    <name evidence="2" type="ORF">HBE96_18675</name>
</gene>
<reference evidence="2 3" key="1">
    <citation type="submission" date="2020-04" db="EMBL/GenBank/DDBJ databases">
        <authorList>
            <person name="Doyle D.A."/>
        </authorList>
    </citation>
    <scope>NUCLEOTIDE SEQUENCE [LARGE SCALE GENOMIC DNA]</scope>
    <source>
        <strain evidence="2 3">P21</strain>
    </source>
</reference>
<dbReference type="GO" id="GO:0003676">
    <property type="term" value="F:nucleic acid binding"/>
    <property type="evidence" value="ECO:0007669"/>
    <property type="project" value="InterPro"/>
</dbReference>
<dbReference type="Proteomes" id="UP000537131">
    <property type="component" value="Unassembled WGS sequence"/>
</dbReference>
<feature type="domain" description="S1 motif" evidence="1">
    <location>
        <begin position="543"/>
        <end position="615"/>
    </location>
</feature>
<keyword evidence="3" id="KW-1185">Reference proteome</keyword>
<accession>A0A7Y0HPW5</accession>
<dbReference type="EMBL" id="JABBNI010000047">
    <property type="protein sequence ID" value="NMM64635.1"/>
    <property type="molecule type" value="Genomic_DNA"/>
</dbReference>
<dbReference type="NCBIfam" id="NF047389">
    <property type="entry name" value="ATPase_Sll1717"/>
    <property type="match status" value="1"/>
</dbReference>
<organism evidence="2 3">
    <name type="scientific">Clostridium muellerianum</name>
    <dbReference type="NCBI Taxonomy" id="2716538"/>
    <lineage>
        <taxon>Bacteria</taxon>
        <taxon>Bacillati</taxon>
        <taxon>Bacillota</taxon>
        <taxon>Clostridia</taxon>
        <taxon>Eubacteriales</taxon>
        <taxon>Clostridiaceae</taxon>
        <taxon>Clostridium</taxon>
    </lineage>
</organism>
<evidence type="ECO:0000313" key="2">
    <source>
        <dbReference type="EMBL" id="NMM64635.1"/>
    </source>
</evidence>
<dbReference type="InterPro" id="IPR003029">
    <property type="entry name" value="S1_domain"/>
</dbReference>
<dbReference type="InterPro" id="IPR012340">
    <property type="entry name" value="NA-bd_OB-fold"/>
</dbReference>
<proteinExistence type="predicted"/>
<dbReference type="InterPro" id="IPR059206">
    <property type="entry name" value="Sll1717-like"/>
</dbReference>
<dbReference type="RefSeq" id="WP_169299224.1">
    <property type="nucleotide sequence ID" value="NZ_JABBNI010000047.1"/>
</dbReference>